<evidence type="ECO:0000313" key="7">
    <source>
        <dbReference type="EMBL" id="KAH9413500.1"/>
    </source>
</evidence>
<accession>A0ABQ8IT63</accession>
<dbReference type="InterPro" id="IPR037171">
    <property type="entry name" value="NagB/RpiA_transferase-like"/>
</dbReference>
<evidence type="ECO:0000256" key="4">
    <source>
        <dbReference type="ARBA" id="ARBA00036539"/>
    </source>
</evidence>
<keyword evidence="8" id="KW-1185">Reference proteome</keyword>
<gene>
    <name evidence="7" type="ORF">DERP_007978</name>
</gene>
<dbReference type="PANTHER" id="PTHR23407:SF1">
    <property type="entry name" value="5-FORMYLTETRAHYDROFOLATE CYCLO-LIGASE"/>
    <property type="match status" value="1"/>
</dbReference>
<dbReference type="InterPro" id="IPR024185">
    <property type="entry name" value="FTHF_cligase-like_sf"/>
</dbReference>
<comment type="cofactor">
    <cofactor evidence="6">
        <name>Mg(2+)</name>
        <dbReference type="ChEBI" id="CHEBI:18420"/>
    </cofactor>
</comment>
<dbReference type="InterPro" id="IPR002698">
    <property type="entry name" value="FTHF_cligase"/>
</dbReference>
<dbReference type="EMBL" id="NJHN03000121">
    <property type="protein sequence ID" value="KAH9413500.1"/>
    <property type="molecule type" value="Genomic_DNA"/>
</dbReference>
<evidence type="ECO:0000256" key="1">
    <source>
        <dbReference type="ARBA" id="ARBA00010638"/>
    </source>
</evidence>
<reference evidence="7 8" key="1">
    <citation type="journal article" date="2018" name="J. Allergy Clin. Immunol.">
        <title>High-quality assembly of Dermatophagoides pteronyssinus genome and transcriptome reveals a wide range of novel allergens.</title>
        <authorList>
            <person name="Liu X.Y."/>
            <person name="Yang K.Y."/>
            <person name="Wang M.Q."/>
            <person name="Kwok J.S."/>
            <person name="Zeng X."/>
            <person name="Yang Z."/>
            <person name="Xiao X.J."/>
            <person name="Lau C.P."/>
            <person name="Li Y."/>
            <person name="Huang Z.M."/>
            <person name="Ba J.G."/>
            <person name="Yim A.K."/>
            <person name="Ouyang C.Y."/>
            <person name="Ngai S.M."/>
            <person name="Chan T.F."/>
            <person name="Leung E.L."/>
            <person name="Liu L."/>
            <person name="Liu Z.G."/>
            <person name="Tsui S.K."/>
        </authorList>
    </citation>
    <scope>NUCLEOTIDE SEQUENCE [LARGE SCALE GENOMIC DNA]</scope>
    <source>
        <strain evidence="7">Derp</strain>
    </source>
</reference>
<keyword evidence="2 6" id="KW-0547">Nucleotide-binding</keyword>
<reference evidence="7 8" key="2">
    <citation type="journal article" date="2022" name="Mol. Biol. Evol.">
        <title>Comparative Genomics Reveals Insights into the Divergent Evolution of Astigmatic Mites and Household Pest Adaptations.</title>
        <authorList>
            <person name="Xiong Q."/>
            <person name="Wan A.T."/>
            <person name="Liu X."/>
            <person name="Fung C.S."/>
            <person name="Xiao X."/>
            <person name="Malainual N."/>
            <person name="Hou J."/>
            <person name="Wang L."/>
            <person name="Wang M."/>
            <person name="Yang K.Y."/>
            <person name="Cui Y."/>
            <person name="Leung E.L."/>
            <person name="Nong W."/>
            <person name="Shin S.K."/>
            <person name="Au S.W."/>
            <person name="Jeong K.Y."/>
            <person name="Chew F.T."/>
            <person name="Hui J.H."/>
            <person name="Leung T.F."/>
            <person name="Tungtrongchitr A."/>
            <person name="Zhong N."/>
            <person name="Liu Z."/>
            <person name="Tsui S.K."/>
        </authorList>
    </citation>
    <scope>NUCLEOTIDE SEQUENCE [LARGE SCALE GENOMIC DNA]</scope>
    <source>
        <strain evidence="7">Derp</strain>
    </source>
</reference>
<evidence type="ECO:0000256" key="6">
    <source>
        <dbReference type="RuleBase" id="RU361279"/>
    </source>
</evidence>
<keyword evidence="3 6" id="KW-0067">ATP-binding</keyword>
<evidence type="ECO:0000313" key="8">
    <source>
        <dbReference type="Proteomes" id="UP000887458"/>
    </source>
</evidence>
<proteinExistence type="inferred from homology"/>
<organism evidence="7 8">
    <name type="scientific">Dermatophagoides pteronyssinus</name>
    <name type="common">European house dust mite</name>
    <dbReference type="NCBI Taxonomy" id="6956"/>
    <lineage>
        <taxon>Eukaryota</taxon>
        <taxon>Metazoa</taxon>
        <taxon>Ecdysozoa</taxon>
        <taxon>Arthropoda</taxon>
        <taxon>Chelicerata</taxon>
        <taxon>Arachnida</taxon>
        <taxon>Acari</taxon>
        <taxon>Acariformes</taxon>
        <taxon>Sarcoptiformes</taxon>
        <taxon>Astigmata</taxon>
        <taxon>Psoroptidia</taxon>
        <taxon>Analgoidea</taxon>
        <taxon>Pyroglyphidae</taxon>
        <taxon>Dermatophagoidinae</taxon>
        <taxon>Dermatophagoides</taxon>
    </lineage>
</organism>
<comment type="catalytic activity">
    <reaction evidence="4 6">
        <text>(6S)-5-formyl-5,6,7,8-tetrahydrofolate + ATP = (6R)-5,10-methenyltetrahydrofolate + ADP + phosphate</text>
        <dbReference type="Rhea" id="RHEA:10488"/>
        <dbReference type="ChEBI" id="CHEBI:30616"/>
        <dbReference type="ChEBI" id="CHEBI:43474"/>
        <dbReference type="ChEBI" id="CHEBI:57455"/>
        <dbReference type="ChEBI" id="CHEBI:57457"/>
        <dbReference type="ChEBI" id="CHEBI:456216"/>
        <dbReference type="EC" id="6.3.3.2"/>
    </reaction>
</comment>
<dbReference type="Gene3D" id="3.40.50.10420">
    <property type="entry name" value="NagB/RpiA/CoA transferase-like"/>
    <property type="match status" value="1"/>
</dbReference>
<dbReference type="Proteomes" id="UP000887458">
    <property type="component" value="Unassembled WGS sequence"/>
</dbReference>
<comment type="similarity">
    <text evidence="1 6">Belongs to the 5-formyltetrahydrofolate cyclo-ligase family.</text>
</comment>
<dbReference type="NCBIfam" id="TIGR02727">
    <property type="entry name" value="MTHFS_bact"/>
    <property type="match status" value="1"/>
</dbReference>
<name>A0ABQ8IT63_DERPT</name>
<comment type="caution">
    <text evidence="7">The sequence shown here is derived from an EMBL/GenBank/DDBJ whole genome shotgun (WGS) entry which is preliminary data.</text>
</comment>
<evidence type="ECO:0000256" key="3">
    <source>
        <dbReference type="ARBA" id="ARBA00022840"/>
    </source>
</evidence>
<evidence type="ECO:0000256" key="2">
    <source>
        <dbReference type="ARBA" id="ARBA00022741"/>
    </source>
</evidence>
<sequence length="221" mass="25920">MATTIQQSKRLLRKEIATRIGQLSVDEIHRQSQIIHEILFEMIEFKQSKRIGLYLSMENKEIDTLPILKQCLQLNKQCFVPRYSPDNPNMQMLKINNWHDYEQMPIEPKYRIKQPDLIDSTATTKTTRSDAMQTGGLDLILVPGVAFTNDGLRLGHGKGYYDRWLDQCRQRQQQDANENHHHQYPLTIGLAFDQQIVDQIPVTEFDIRIDRILYPSIQQQK</sequence>
<evidence type="ECO:0000256" key="5">
    <source>
        <dbReference type="ARBA" id="ARBA00038966"/>
    </source>
</evidence>
<keyword evidence="6" id="KW-0460">Magnesium</keyword>
<protein>
    <recommendedName>
        <fullName evidence="5 6">5-formyltetrahydrofolate cyclo-ligase</fullName>
        <ecNumber evidence="5 6">6.3.3.2</ecNumber>
    </recommendedName>
</protein>
<dbReference type="SUPFAM" id="SSF100950">
    <property type="entry name" value="NagB/RpiA/CoA transferase-like"/>
    <property type="match status" value="1"/>
</dbReference>
<dbReference type="Pfam" id="PF01812">
    <property type="entry name" value="5-FTHF_cyc-lig"/>
    <property type="match status" value="1"/>
</dbReference>
<dbReference type="EC" id="6.3.3.2" evidence="5 6"/>
<keyword evidence="6" id="KW-0479">Metal-binding</keyword>
<dbReference type="PANTHER" id="PTHR23407">
    <property type="entry name" value="ATPASE INHIBITOR/5-FORMYLTETRAHYDROFOLATE CYCLO-LIGASE"/>
    <property type="match status" value="1"/>
</dbReference>
<dbReference type="PIRSF" id="PIRSF006806">
    <property type="entry name" value="FTHF_cligase"/>
    <property type="match status" value="1"/>
</dbReference>